<keyword evidence="1" id="KW-0472">Membrane</keyword>
<sequence>MRLIGAKRWRAGGAPAFVRLVAAVLLFGGGYAVANRFQLIHSVAYRLAAGDVPSAATALLFLAFQAAVFLAALVLFPRRWAAVLLVLAGASILVNTGYAQLVAELLDAGSLAWLWAEARQAGNAAGEFGGELPWVAVQVAAALALFVAARRLARRAAHWPWGGGWAAATLALLIVPSIAYRHAALWPEGAERSLYGLAIDLAGAPPPPPRGAVELAPRAPPDAPRHIVWVIDESVAEAPFRRLIAPTLADTPHLDFGVAAAMGHCSAPAQVALRSGIDVRRVDTDTDLRRTPSIWAYAKAAGYRTVMIDGQTTGAPQNLLLPPERALIDAYRAMPGGIDTDLTMADAINQGLKRDERTFTYAVLRGVHFQYRDHYPAGTLPADAPVALQYATALRWSKARFFSRLLAGVDRAGVAIVYTSDHGQNLTPGALPHCSRAPVADEFRVPLLAFLPPRLAARYGDAPRAGHSVSQIFPATLIWMGYDAAAVTARYDRDLTQPTARFVWFGRTVIPTGGETAIDVTAGPHFPGR</sequence>
<dbReference type="InterPro" id="IPR000917">
    <property type="entry name" value="Sulfatase_N"/>
</dbReference>
<reference evidence="3 4" key="1">
    <citation type="journal article" date="2009" name="Proc. Natl. Acad. Sci. U.S.A.">
        <title>The genomic basis of trophic strategy in marine bacteria.</title>
        <authorList>
            <person name="Lauro F.M."/>
            <person name="McDougald D."/>
            <person name="Thomas T."/>
            <person name="Williams T.J."/>
            <person name="Egan S."/>
            <person name="Rice S."/>
            <person name="DeMaere M.Z."/>
            <person name="Ting L."/>
            <person name="Ertan H."/>
            <person name="Johnson J."/>
            <person name="Ferriera S."/>
            <person name="Lapidus A."/>
            <person name="Anderson I."/>
            <person name="Kyrpides N."/>
            <person name="Munk A.C."/>
            <person name="Detter C."/>
            <person name="Han C.S."/>
            <person name="Brown M.V."/>
            <person name="Robb F.T."/>
            <person name="Kjelleberg S."/>
            <person name="Cavicchioli R."/>
        </authorList>
    </citation>
    <scope>NUCLEOTIDE SEQUENCE [LARGE SCALE GENOMIC DNA]</scope>
    <source>
        <strain evidence="4">DSM 13593 / LMG 18877 / RB2256</strain>
    </source>
</reference>
<feature type="transmembrane region" description="Helical" evidence="1">
    <location>
        <begin position="132"/>
        <end position="149"/>
    </location>
</feature>
<dbReference type="RefSeq" id="WP_011541040.1">
    <property type="nucleotide sequence ID" value="NC_008048.1"/>
</dbReference>
<keyword evidence="1" id="KW-0812">Transmembrane</keyword>
<dbReference type="STRING" id="317655.Sala_0729"/>
<feature type="transmembrane region" description="Helical" evidence="1">
    <location>
        <begin position="54"/>
        <end position="76"/>
    </location>
</feature>
<feature type="domain" description="Sulfatase N-terminal" evidence="2">
    <location>
        <begin position="265"/>
        <end position="482"/>
    </location>
</feature>
<feature type="transmembrane region" description="Helical" evidence="1">
    <location>
        <begin position="12"/>
        <end position="34"/>
    </location>
</feature>
<accession>Q1GV72</accession>
<dbReference type="OrthoDB" id="9786870at2"/>
<dbReference type="Proteomes" id="UP000006578">
    <property type="component" value="Chromosome"/>
</dbReference>
<dbReference type="eggNOG" id="COG2194">
    <property type="taxonomic scope" value="Bacteria"/>
</dbReference>
<dbReference type="InterPro" id="IPR017850">
    <property type="entry name" value="Alkaline_phosphatase_core_sf"/>
</dbReference>
<evidence type="ECO:0000313" key="3">
    <source>
        <dbReference type="EMBL" id="ABF52450.1"/>
    </source>
</evidence>
<dbReference type="HOGENOM" id="CLU_514718_0_0_5"/>
<dbReference type="EMBL" id="CP000356">
    <property type="protein sequence ID" value="ABF52450.1"/>
    <property type="molecule type" value="Genomic_DNA"/>
</dbReference>
<dbReference type="Gene3D" id="3.40.720.10">
    <property type="entry name" value="Alkaline Phosphatase, subunit A"/>
    <property type="match status" value="1"/>
</dbReference>
<dbReference type="KEGG" id="sal:Sala_0729"/>
<keyword evidence="1" id="KW-1133">Transmembrane helix</keyword>
<evidence type="ECO:0000313" key="4">
    <source>
        <dbReference type="Proteomes" id="UP000006578"/>
    </source>
</evidence>
<organism evidence="3 4">
    <name type="scientific">Sphingopyxis alaskensis (strain DSM 13593 / LMG 18877 / RB2256)</name>
    <name type="common">Sphingomonas alaskensis</name>
    <dbReference type="NCBI Taxonomy" id="317655"/>
    <lineage>
        <taxon>Bacteria</taxon>
        <taxon>Pseudomonadati</taxon>
        <taxon>Pseudomonadota</taxon>
        <taxon>Alphaproteobacteria</taxon>
        <taxon>Sphingomonadales</taxon>
        <taxon>Sphingomonadaceae</taxon>
        <taxon>Sphingopyxis</taxon>
    </lineage>
</organism>
<evidence type="ECO:0000259" key="2">
    <source>
        <dbReference type="Pfam" id="PF00884"/>
    </source>
</evidence>
<evidence type="ECO:0000256" key="1">
    <source>
        <dbReference type="SAM" id="Phobius"/>
    </source>
</evidence>
<protein>
    <submittedName>
        <fullName evidence="3">Sulfatase</fullName>
    </submittedName>
</protein>
<dbReference type="SUPFAM" id="SSF53649">
    <property type="entry name" value="Alkaline phosphatase-like"/>
    <property type="match status" value="1"/>
</dbReference>
<feature type="transmembrane region" description="Helical" evidence="1">
    <location>
        <begin position="161"/>
        <end position="180"/>
    </location>
</feature>
<proteinExistence type="predicted"/>
<feature type="transmembrane region" description="Helical" evidence="1">
    <location>
        <begin position="83"/>
        <end position="103"/>
    </location>
</feature>
<name>Q1GV72_SPHAL</name>
<gene>
    <name evidence="3" type="ordered locus">Sala_0729</name>
</gene>
<dbReference type="Pfam" id="PF00884">
    <property type="entry name" value="Sulfatase"/>
    <property type="match status" value="1"/>
</dbReference>
<keyword evidence="4" id="KW-1185">Reference proteome</keyword>
<dbReference type="AlphaFoldDB" id="Q1GV72"/>